<dbReference type="NCBIfam" id="NF005559">
    <property type="entry name" value="PRK07231.1"/>
    <property type="match status" value="1"/>
</dbReference>
<evidence type="ECO:0000256" key="2">
    <source>
        <dbReference type="ARBA" id="ARBA00023002"/>
    </source>
</evidence>
<evidence type="ECO:0000313" key="4">
    <source>
        <dbReference type="Proteomes" id="UP001596250"/>
    </source>
</evidence>
<dbReference type="EC" id="1.1.1.-" evidence="3"/>
<dbReference type="SUPFAM" id="SSF51735">
    <property type="entry name" value="NAD(P)-binding Rossmann-fold domains"/>
    <property type="match status" value="1"/>
</dbReference>
<dbReference type="PANTHER" id="PTHR24321:SF8">
    <property type="entry name" value="ESTRADIOL 17-BETA-DEHYDROGENASE 8-RELATED"/>
    <property type="match status" value="1"/>
</dbReference>
<dbReference type="Proteomes" id="UP001596250">
    <property type="component" value="Unassembled WGS sequence"/>
</dbReference>
<name>A0ABW1ITB4_9BACL</name>
<dbReference type="InterPro" id="IPR036291">
    <property type="entry name" value="NAD(P)-bd_dom_sf"/>
</dbReference>
<dbReference type="Pfam" id="PF13561">
    <property type="entry name" value="adh_short_C2"/>
    <property type="match status" value="1"/>
</dbReference>
<dbReference type="Gene3D" id="3.40.50.720">
    <property type="entry name" value="NAD(P)-binding Rossmann-like Domain"/>
    <property type="match status" value="1"/>
</dbReference>
<organism evidence="3 4">
    <name type="scientific">Marinicrinis lubricantis</name>
    <dbReference type="NCBI Taxonomy" id="2086470"/>
    <lineage>
        <taxon>Bacteria</taxon>
        <taxon>Bacillati</taxon>
        <taxon>Bacillota</taxon>
        <taxon>Bacilli</taxon>
        <taxon>Bacillales</taxon>
        <taxon>Paenibacillaceae</taxon>
    </lineage>
</organism>
<evidence type="ECO:0000256" key="1">
    <source>
        <dbReference type="ARBA" id="ARBA00006484"/>
    </source>
</evidence>
<comment type="similarity">
    <text evidence="1">Belongs to the short-chain dehydrogenases/reductases (SDR) family.</text>
</comment>
<sequence length="251" mass="26729">MKVLAITGGAEGIGRATALHFARNGYAVSIMDPNKPAGMEIIQLIRKEGGKAQYVPGDAGSEKDIDKWLKLTLDEFDRLDVLINNAGIGMNGPVLDLPLSSFDRVIQVGLRGTFYCSQQAAKIMERLGGGAIVNISSTRALMSEENTEAYSASKGGILALTHAMAVSLGPFGIRVNAISPGWIETSEWKYSPNASSPNHSDADRLQHPVGRVGTPMDIAAACLFLAEDTSSFITGQNLVIDGGMTIKMIYV</sequence>
<dbReference type="PRINTS" id="PR00080">
    <property type="entry name" value="SDRFAMILY"/>
</dbReference>
<dbReference type="InterPro" id="IPR002347">
    <property type="entry name" value="SDR_fam"/>
</dbReference>
<dbReference type="PANTHER" id="PTHR24321">
    <property type="entry name" value="DEHYDROGENASES, SHORT CHAIN"/>
    <property type="match status" value="1"/>
</dbReference>
<gene>
    <name evidence="3" type="ORF">ACFPXP_18205</name>
</gene>
<comment type="caution">
    <text evidence="3">The sequence shown here is derived from an EMBL/GenBank/DDBJ whole genome shotgun (WGS) entry which is preliminary data.</text>
</comment>
<keyword evidence="4" id="KW-1185">Reference proteome</keyword>
<dbReference type="PROSITE" id="PS00061">
    <property type="entry name" value="ADH_SHORT"/>
    <property type="match status" value="1"/>
</dbReference>
<reference evidence="4" key="1">
    <citation type="journal article" date="2019" name="Int. J. Syst. Evol. Microbiol.">
        <title>The Global Catalogue of Microorganisms (GCM) 10K type strain sequencing project: providing services to taxonomists for standard genome sequencing and annotation.</title>
        <authorList>
            <consortium name="The Broad Institute Genomics Platform"/>
            <consortium name="The Broad Institute Genome Sequencing Center for Infectious Disease"/>
            <person name="Wu L."/>
            <person name="Ma J."/>
        </authorList>
    </citation>
    <scope>NUCLEOTIDE SEQUENCE [LARGE SCALE GENOMIC DNA]</scope>
    <source>
        <strain evidence="4">CCM 8749</strain>
    </source>
</reference>
<dbReference type="InterPro" id="IPR020904">
    <property type="entry name" value="Sc_DH/Rdtase_CS"/>
</dbReference>
<protein>
    <submittedName>
        <fullName evidence="3">SDR family NAD(P)-dependent oxidoreductase</fullName>
        <ecNumber evidence="3">1.1.1.-</ecNumber>
    </submittedName>
</protein>
<dbReference type="RefSeq" id="WP_379895800.1">
    <property type="nucleotide sequence ID" value="NZ_CBCSCT010000015.1"/>
</dbReference>
<dbReference type="PRINTS" id="PR00081">
    <property type="entry name" value="GDHRDH"/>
</dbReference>
<proteinExistence type="inferred from homology"/>
<accession>A0ABW1ITB4</accession>
<keyword evidence="2 3" id="KW-0560">Oxidoreductase</keyword>
<dbReference type="GO" id="GO:0016491">
    <property type="term" value="F:oxidoreductase activity"/>
    <property type="evidence" value="ECO:0007669"/>
    <property type="project" value="UniProtKB-KW"/>
</dbReference>
<evidence type="ECO:0000313" key="3">
    <source>
        <dbReference type="EMBL" id="MFC5988340.1"/>
    </source>
</evidence>
<dbReference type="EMBL" id="JBHSQV010000179">
    <property type="protein sequence ID" value="MFC5988340.1"/>
    <property type="molecule type" value="Genomic_DNA"/>
</dbReference>